<dbReference type="InterPro" id="IPR038136">
    <property type="entry name" value="CofD-like_dom_sf"/>
</dbReference>
<evidence type="ECO:0000313" key="2">
    <source>
        <dbReference type="Proteomes" id="UP000238350"/>
    </source>
</evidence>
<dbReference type="OrthoDB" id="10267139at2759"/>
<dbReference type="RefSeq" id="XP_024666362.1">
    <property type="nucleotide sequence ID" value="XM_024810594.1"/>
</dbReference>
<dbReference type="AlphaFoldDB" id="A0A2T0FN69"/>
<dbReference type="Proteomes" id="UP000238350">
    <property type="component" value="Unassembled WGS sequence"/>
</dbReference>
<dbReference type="CDD" id="cd07187">
    <property type="entry name" value="YvcK_like"/>
    <property type="match status" value="1"/>
</dbReference>
<dbReference type="Gene3D" id="3.40.50.10680">
    <property type="entry name" value="CofD-like domains"/>
    <property type="match status" value="1"/>
</dbReference>
<dbReference type="SUPFAM" id="SSF142338">
    <property type="entry name" value="CofD-like"/>
    <property type="match status" value="1"/>
</dbReference>
<sequence>MHLFVVGGGTATNSVVGVFGSLAGEITYVLPISDNGGSSSEILRVLGGPAIGDARSRMTRLMPPSPLRNLLEIRLSDNAHNAQKTWDSIVYGTHPSWQQIPSHLKHMYRAFLIHVHAELLRRNRPGKEFKFNRASIGNMLLSGARLFFGSLDSAIEFVLRTANVPESIRVLPAINTNFSHHIGALLQDGTRVYGQSEISHPSSDLIDPPFKMEDDAEECQEEDANMPFSHPSLSASQISFSKHSDPLQSPIESLFYVNPYGEEIKPKASSRVLHALAHADCVVFSIGSLYTSIIPVILLQGFAARLVNCKTKILILNGTHDRETDGMTAIEHVAAAIKACTYSLGLSYCDLDDIDWTSFVTHVVYSTEEIVAIDVPELEQKGIQCVPAVSTNGIFDTPDLKNQLATILY</sequence>
<dbReference type="PANTHER" id="PTHR31240:SF0">
    <property type="entry name" value="MATERNAL EFFECT EMBRYO ARREST 18"/>
    <property type="match status" value="1"/>
</dbReference>
<dbReference type="InterPro" id="IPR002882">
    <property type="entry name" value="CofD"/>
</dbReference>
<gene>
    <name evidence="1" type="ORF">B9G98_04037</name>
</gene>
<evidence type="ECO:0008006" key="3">
    <source>
        <dbReference type="Google" id="ProtNLM"/>
    </source>
</evidence>
<accession>A0A2T0FN69</accession>
<dbReference type="EMBL" id="NDIQ01000022">
    <property type="protein sequence ID" value="PRT56417.1"/>
    <property type="molecule type" value="Genomic_DNA"/>
</dbReference>
<organism evidence="1 2">
    <name type="scientific">Wickerhamiella sorbophila</name>
    <dbReference type="NCBI Taxonomy" id="45607"/>
    <lineage>
        <taxon>Eukaryota</taxon>
        <taxon>Fungi</taxon>
        <taxon>Dikarya</taxon>
        <taxon>Ascomycota</taxon>
        <taxon>Saccharomycotina</taxon>
        <taxon>Dipodascomycetes</taxon>
        <taxon>Dipodascales</taxon>
        <taxon>Trichomonascaceae</taxon>
        <taxon>Wickerhamiella</taxon>
    </lineage>
</organism>
<protein>
    <recommendedName>
        <fullName evidence="3">Gluconeogenesis factor</fullName>
    </recommendedName>
</protein>
<dbReference type="STRING" id="45607.A0A2T0FN69"/>
<evidence type="ECO:0000313" key="1">
    <source>
        <dbReference type="EMBL" id="PRT56417.1"/>
    </source>
</evidence>
<dbReference type="GeneID" id="36517785"/>
<comment type="caution">
    <text evidence="1">The sequence shown here is derived from an EMBL/GenBank/DDBJ whole genome shotgun (WGS) entry which is preliminary data.</text>
</comment>
<dbReference type="PANTHER" id="PTHR31240">
    <property type="entry name" value="MATERNAL EFFECT EMBRYO ARREST 18"/>
    <property type="match status" value="1"/>
</dbReference>
<dbReference type="Pfam" id="PF01933">
    <property type="entry name" value="CofD"/>
    <property type="match status" value="1"/>
</dbReference>
<proteinExistence type="predicted"/>
<dbReference type="GO" id="GO:0043743">
    <property type="term" value="F:LPPG:FO 2-phospho-L-lactate transferase activity"/>
    <property type="evidence" value="ECO:0007669"/>
    <property type="project" value="InterPro"/>
</dbReference>
<reference evidence="1 2" key="1">
    <citation type="submission" date="2017-04" db="EMBL/GenBank/DDBJ databases">
        <title>Genome sequencing of [Candida] sorbophila.</title>
        <authorList>
            <person name="Ahn J.O."/>
        </authorList>
    </citation>
    <scope>NUCLEOTIDE SEQUENCE [LARGE SCALE GENOMIC DNA]</scope>
    <source>
        <strain evidence="1 2">DS02</strain>
    </source>
</reference>
<keyword evidence="2" id="KW-1185">Reference proteome</keyword>
<name>A0A2T0FN69_9ASCO</name>